<comment type="caution">
    <text evidence="2">The sequence shown here is derived from an EMBL/GenBank/DDBJ whole genome shotgun (WGS) entry which is preliminary data.</text>
</comment>
<dbReference type="EMBL" id="JALP01000066">
    <property type="protein sequence ID" value="THG91492.1"/>
    <property type="molecule type" value="Genomic_DNA"/>
</dbReference>
<dbReference type="EMBL" id="ALPT02000019">
    <property type="protein sequence ID" value="KGA97877.1"/>
    <property type="molecule type" value="Genomic_DNA"/>
</dbReference>
<evidence type="ECO:0000313" key="4">
    <source>
        <dbReference type="Proteomes" id="UP000002754"/>
    </source>
</evidence>
<evidence type="ECO:0000313" key="5">
    <source>
        <dbReference type="Proteomes" id="UP000297014"/>
    </source>
</evidence>
<dbReference type="FunFam" id="2.130.10.10:FF:000306">
    <property type="entry name" value="3-carboxymuconate cyclase"/>
    <property type="match status" value="1"/>
</dbReference>
<dbReference type="GO" id="GO:0017057">
    <property type="term" value="F:6-phosphogluconolactonase activity"/>
    <property type="evidence" value="ECO:0007669"/>
    <property type="project" value="TreeGrafter"/>
</dbReference>
<accession>A0A094YWH7</accession>
<dbReference type="GO" id="GO:0005829">
    <property type="term" value="C:cytosol"/>
    <property type="evidence" value="ECO:0007669"/>
    <property type="project" value="TreeGrafter"/>
</dbReference>
<dbReference type="AlphaFoldDB" id="A0A094YWH7"/>
<dbReference type="PANTHER" id="PTHR30344">
    <property type="entry name" value="6-PHOSPHOGLUCONOLACTONASE-RELATED"/>
    <property type="match status" value="1"/>
</dbReference>
<evidence type="ECO:0000313" key="3">
    <source>
        <dbReference type="EMBL" id="THG91492.1"/>
    </source>
</evidence>
<dbReference type="InterPro" id="IPR019405">
    <property type="entry name" value="Lactonase_7-beta_prop"/>
</dbReference>
<dbReference type="STRING" id="1218173.BALCAV_0207530"/>
<evidence type="ECO:0000256" key="1">
    <source>
        <dbReference type="ARBA" id="ARBA00005564"/>
    </source>
</evidence>
<dbReference type="RefSeq" id="WP_004427669.1">
    <property type="nucleotide sequence ID" value="NZ_ALPT02000019.1"/>
</dbReference>
<dbReference type="InterPro" id="IPR050282">
    <property type="entry name" value="Cycloisomerase_2"/>
</dbReference>
<dbReference type="Pfam" id="PF10282">
    <property type="entry name" value="Lactonase"/>
    <property type="match status" value="1"/>
</dbReference>
<dbReference type="OrthoDB" id="9790815at2"/>
<reference evidence="2 4" key="1">
    <citation type="journal article" date="2014" name="Genome Announc.">
        <title>Draft Genome Sequence of Bacillus alcalophilus AV1934, a Classic Alkaliphile Isolated from Human Feces in 1934.</title>
        <authorList>
            <person name="Attie O."/>
            <person name="Jayaprakash A."/>
            <person name="Shah H."/>
            <person name="Paulsen I.T."/>
            <person name="Morino M."/>
            <person name="Takahashi Y."/>
            <person name="Narumi I."/>
            <person name="Sachidanandam R."/>
            <person name="Satoh K."/>
            <person name="Ito M."/>
            <person name="Krulwich T.A."/>
        </authorList>
    </citation>
    <scope>NUCLEOTIDE SEQUENCE [LARGE SCALE GENOMIC DNA]</scope>
    <source>
        <strain evidence="2 4">AV1934</strain>
    </source>
</reference>
<organism evidence="2 4">
    <name type="scientific">Alkalihalobacillus alcalophilus ATCC 27647 = CGMCC 1.3604</name>
    <dbReference type="NCBI Taxonomy" id="1218173"/>
    <lineage>
        <taxon>Bacteria</taxon>
        <taxon>Bacillati</taxon>
        <taxon>Bacillota</taxon>
        <taxon>Bacilli</taxon>
        <taxon>Bacillales</taxon>
        <taxon>Bacillaceae</taxon>
        <taxon>Alkalihalobacillus</taxon>
    </lineage>
</organism>
<keyword evidence="4" id="KW-1185">Reference proteome</keyword>
<protein>
    <submittedName>
        <fullName evidence="2">6-phosphogluconolactonase</fullName>
    </submittedName>
</protein>
<dbReference type="InterPro" id="IPR011048">
    <property type="entry name" value="Haem_d1_sf"/>
</dbReference>
<dbReference type="PANTHER" id="PTHR30344:SF1">
    <property type="entry name" value="6-PHOSPHOGLUCONOLACTONASE"/>
    <property type="match status" value="1"/>
</dbReference>
<name>A0A094YWH7_ALKAL</name>
<sequence length="347" mass="38065">MSKLTAFVGTYTNGDSKGIYRFSFDPTSGVIDEPELVAEVDGPTYLTVSEDNQFLYAVAKNAEGGGIAAFKIDEKEQLQLLNQSVSDGASPCHVSLNKKGDLLFSANYHRGQADVYTLNDNGEITENTATITHTGSGPNEKRQEKAHAHYAGLTPDGKYVAVADLGTDKIAVYQLENNELLPHIEVDVKPGSGPRHIAFHPNGKFAYVNAELSSELIVFAYNEGQFKEIQTVGTLPDDFLGESTSGALHLSKDGRFVYVSNRGHDSIYVFEIDQDSGEVEYRSSVTSGGEHPRDFILDPSEKYLFAANKDTSNIVMYVRDDNTGALTKTEKEFALPNPVCIKFLHYK</sequence>
<dbReference type="InterPro" id="IPR015943">
    <property type="entry name" value="WD40/YVTN_repeat-like_dom_sf"/>
</dbReference>
<dbReference type="SUPFAM" id="SSF51004">
    <property type="entry name" value="C-terminal (heme d1) domain of cytochrome cd1-nitrite reductase"/>
    <property type="match status" value="1"/>
</dbReference>
<dbReference type="Proteomes" id="UP000002754">
    <property type="component" value="Unassembled WGS sequence"/>
</dbReference>
<dbReference type="Gene3D" id="2.130.10.10">
    <property type="entry name" value="YVTN repeat-like/Quinoprotein amine dehydrogenase"/>
    <property type="match status" value="1"/>
</dbReference>
<gene>
    <name evidence="3" type="ORF">AJ85_04545</name>
    <name evidence="2" type="ORF">BALCAV_0207530</name>
</gene>
<evidence type="ECO:0000313" key="2">
    <source>
        <dbReference type="EMBL" id="KGA97877.1"/>
    </source>
</evidence>
<proteinExistence type="inferred from homology"/>
<comment type="similarity">
    <text evidence="1">Belongs to the cycloisomerase 2 family.</text>
</comment>
<reference evidence="3 5" key="2">
    <citation type="submission" date="2014-01" db="EMBL/GenBank/DDBJ databases">
        <title>Draft genome sequencing of Bacillus alcalophilus CGMCC 1.3604.</title>
        <authorList>
            <person name="Yang J."/>
            <person name="Diao L."/>
            <person name="Yang S."/>
        </authorList>
    </citation>
    <scope>NUCLEOTIDE SEQUENCE [LARGE SCALE GENOMIC DNA]</scope>
    <source>
        <strain evidence="3 5">CGMCC 1.3604</strain>
    </source>
</reference>
<dbReference type="eggNOG" id="COG2706">
    <property type="taxonomic scope" value="Bacteria"/>
</dbReference>
<dbReference type="Proteomes" id="UP000297014">
    <property type="component" value="Unassembled WGS sequence"/>
</dbReference>